<comment type="similarity">
    <text evidence="1">Belongs to the metallo-dependent hydrolases superfamily. ATZ/TRZ family.</text>
</comment>
<dbReference type="Gene3D" id="3.20.20.140">
    <property type="entry name" value="Metal-dependent hydrolases"/>
    <property type="match status" value="1"/>
</dbReference>
<dbReference type="EMBL" id="QHHQ01000009">
    <property type="protein sequence ID" value="RAH97329.1"/>
    <property type="molecule type" value="Genomic_DNA"/>
</dbReference>
<evidence type="ECO:0000259" key="3">
    <source>
        <dbReference type="Pfam" id="PF01979"/>
    </source>
</evidence>
<reference evidence="4 5" key="1">
    <citation type="submission" date="2018-05" db="EMBL/GenBank/DDBJ databases">
        <title>Acuticoccus sediminis sp. nov., isolated from deep-sea sediment of Indian Ocean.</title>
        <authorList>
            <person name="Liu X."/>
            <person name="Lai Q."/>
            <person name="Du Y."/>
            <person name="Sun F."/>
            <person name="Zhang X."/>
            <person name="Wang S."/>
            <person name="Shao Z."/>
        </authorList>
    </citation>
    <scope>NUCLEOTIDE SEQUENCE [LARGE SCALE GENOMIC DNA]</scope>
    <source>
        <strain evidence="4 5">PTG4-2</strain>
    </source>
</reference>
<dbReference type="SUPFAM" id="SSF51556">
    <property type="entry name" value="Metallo-dependent hydrolases"/>
    <property type="match status" value="1"/>
</dbReference>
<gene>
    <name evidence="4" type="ORF">DLJ53_29440</name>
</gene>
<sequence length="452" mass="48762">MQRTDLLIAGATVLTVDTEFTILEPGWVRVRDGEIVAVSAEPLAPEDGEEVIDGTGRLLMPGLVNTHVHLFQTLFRGVYEERPLGIYLDYIYRSGVEMRPEDSRLSAMLGSLEAVRNGTTTLVDHHFLNRIPELAEETIEGMRAVGVRAGLARTVMDMGTGIPTEVKETPEDGIRAVAALLEKYREEHDAGRVTIMTGPNTPGVNASDKAVIATRDFAREHGIRCSAHTAEYKGAVESVRTHYGYDGVVEWLHSLDALGPNFLAVHAVQVAPGEVDHLGETNTAISHNPFSNLFCGDRNAPVSDYMHAGCRVSFGTDGAANNNAQGVLDVLRITRLLQRTHPVEPEAISPQRAIRMATIEGAAAIGLDHLVGSIEVGKRADLALFDVEAMAHTTPTHDVVVQLVHSMKSSDVSTTIVDGVVVMRDRVIRTVAERDVLGDAAAAAKALVARLG</sequence>
<evidence type="ECO:0000256" key="2">
    <source>
        <dbReference type="ARBA" id="ARBA00022801"/>
    </source>
</evidence>
<accession>A0A8B2NQQ7</accession>
<comment type="caution">
    <text evidence="4">The sequence shown here is derived from an EMBL/GenBank/DDBJ whole genome shotgun (WGS) entry which is preliminary data.</text>
</comment>
<dbReference type="InterPro" id="IPR032466">
    <property type="entry name" value="Metal_Hydrolase"/>
</dbReference>
<dbReference type="Gene3D" id="2.30.40.10">
    <property type="entry name" value="Urease, subunit C, domain 1"/>
    <property type="match status" value="1"/>
</dbReference>
<dbReference type="GO" id="GO:0016810">
    <property type="term" value="F:hydrolase activity, acting on carbon-nitrogen (but not peptide) bonds"/>
    <property type="evidence" value="ECO:0007669"/>
    <property type="project" value="InterPro"/>
</dbReference>
<dbReference type="InterPro" id="IPR050287">
    <property type="entry name" value="MTA/SAH_deaminase"/>
</dbReference>
<dbReference type="SUPFAM" id="SSF51338">
    <property type="entry name" value="Composite domain of metallo-dependent hydrolases"/>
    <property type="match status" value="1"/>
</dbReference>
<protein>
    <recommendedName>
        <fullName evidence="3">Amidohydrolase-related domain-containing protein</fullName>
    </recommendedName>
</protein>
<dbReference type="RefSeq" id="WP_111351852.1">
    <property type="nucleotide sequence ID" value="NZ_QHHQ01000009.1"/>
</dbReference>
<feature type="domain" description="Amidohydrolase-related" evidence="3">
    <location>
        <begin position="59"/>
        <end position="422"/>
    </location>
</feature>
<dbReference type="PANTHER" id="PTHR43794">
    <property type="entry name" value="AMINOHYDROLASE SSNA-RELATED"/>
    <property type="match status" value="1"/>
</dbReference>
<proteinExistence type="inferred from homology"/>
<dbReference type="OrthoDB" id="9796020at2"/>
<name>A0A8B2NQQ7_9HYPH</name>
<evidence type="ECO:0000313" key="4">
    <source>
        <dbReference type="EMBL" id="RAH97329.1"/>
    </source>
</evidence>
<keyword evidence="5" id="KW-1185">Reference proteome</keyword>
<dbReference type="PANTHER" id="PTHR43794:SF11">
    <property type="entry name" value="AMIDOHYDROLASE-RELATED DOMAIN-CONTAINING PROTEIN"/>
    <property type="match status" value="1"/>
</dbReference>
<evidence type="ECO:0000256" key="1">
    <source>
        <dbReference type="ARBA" id="ARBA00006745"/>
    </source>
</evidence>
<dbReference type="InterPro" id="IPR006680">
    <property type="entry name" value="Amidohydro-rel"/>
</dbReference>
<dbReference type="Pfam" id="PF01979">
    <property type="entry name" value="Amidohydro_1"/>
    <property type="match status" value="1"/>
</dbReference>
<dbReference type="AlphaFoldDB" id="A0A8B2NQQ7"/>
<organism evidence="4 5">
    <name type="scientific">Acuticoccus sediminis</name>
    <dbReference type="NCBI Taxonomy" id="2184697"/>
    <lineage>
        <taxon>Bacteria</taxon>
        <taxon>Pseudomonadati</taxon>
        <taxon>Pseudomonadota</taxon>
        <taxon>Alphaproteobacteria</taxon>
        <taxon>Hyphomicrobiales</taxon>
        <taxon>Amorphaceae</taxon>
        <taxon>Acuticoccus</taxon>
    </lineage>
</organism>
<dbReference type="Proteomes" id="UP000249590">
    <property type="component" value="Unassembled WGS sequence"/>
</dbReference>
<dbReference type="InterPro" id="IPR011059">
    <property type="entry name" value="Metal-dep_hydrolase_composite"/>
</dbReference>
<keyword evidence="2" id="KW-0378">Hydrolase</keyword>
<evidence type="ECO:0000313" key="5">
    <source>
        <dbReference type="Proteomes" id="UP000249590"/>
    </source>
</evidence>